<feature type="region of interest" description="Disordered" evidence="8">
    <location>
        <begin position="1250"/>
        <end position="1316"/>
    </location>
</feature>
<evidence type="ECO:0000256" key="6">
    <source>
        <dbReference type="ARBA" id="ARBA00023163"/>
    </source>
</evidence>
<feature type="region of interest" description="Disordered" evidence="8">
    <location>
        <begin position="469"/>
        <end position="574"/>
    </location>
</feature>
<keyword evidence="3" id="KW-0507">mRNA processing</keyword>
<feature type="compositionally biased region" description="Polar residues" evidence="8">
    <location>
        <begin position="1189"/>
        <end position="1199"/>
    </location>
</feature>
<feature type="compositionally biased region" description="Basic and acidic residues" evidence="8">
    <location>
        <begin position="213"/>
        <end position="224"/>
    </location>
</feature>
<keyword evidence="2" id="KW-0217">Developmental protein</keyword>
<gene>
    <name evidence="11" type="ORF">ES288_A09G240200v1</name>
</gene>
<dbReference type="GO" id="GO:0006397">
    <property type="term" value="P:mRNA processing"/>
    <property type="evidence" value="ECO:0007669"/>
    <property type="project" value="UniProtKB-KW"/>
</dbReference>
<feature type="region of interest" description="Disordered" evidence="8">
    <location>
        <begin position="1050"/>
        <end position="1206"/>
    </location>
</feature>
<dbReference type="PANTHER" id="PTHR12550:SF70">
    <property type="entry name" value="JIL-1 ANCHORING AND STABILIZING PROTEIN, ISOFORM A"/>
    <property type="match status" value="1"/>
</dbReference>
<dbReference type="SUPFAM" id="SSF63748">
    <property type="entry name" value="Tudor/PWWP/MBT"/>
    <property type="match status" value="1"/>
</dbReference>
<dbReference type="EMBL" id="CM017696">
    <property type="protein sequence ID" value="TYH03702.1"/>
    <property type="molecule type" value="Genomic_DNA"/>
</dbReference>
<keyword evidence="12" id="KW-1185">Reference proteome</keyword>
<dbReference type="PRINTS" id="PR01217">
    <property type="entry name" value="PRICHEXTENSN"/>
</dbReference>
<dbReference type="GO" id="GO:0009908">
    <property type="term" value="P:flower development"/>
    <property type="evidence" value="ECO:0007669"/>
    <property type="project" value="UniProtKB-KW"/>
</dbReference>
<evidence type="ECO:0000313" key="11">
    <source>
        <dbReference type="EMBL" id="TYH03702.1"/>
    </source>
</evidence>
<feature type="compositionally biased region" description="Basic and acidic residues" evidence="8">
    <location>
        <begin position="558"/>
        <end position="572"/>
    </location>
</feature>
<feature type="compositionally biased region" description="Polar residues" evidence="8">
    <location>
        <begin position="504"/>
        <end position="513"/>
    </location>
</feature>
<evidence type="ECO:0000313" key="12">
    <source>
        <dbReference type="Proteomes" id="UP000323506"/>
    </source>
</evidence>
<feature type="compositionally biased region" description="Basic and acidic residues" evidence="8">
    <location>
        <begin position="111"/>
        <end position="121"/>
    </location>
</feature>
<dbReference type="SMART" id="SM00582">
    <property type="entry name" value="RPR"/>
    <property type="match status" value="1"/>
</dbReference>
<evidence type="ECO:0000256" key="3">
    <source>
        <dbReference type="ARBA" id="ARBA00022664"/>
    </source>
</evidence>
<accession>A0A5D2FE04</accession>
<evidence type="ECO:0000259" key="9">
    <source>
        <dbReference type="PROSITE" id="PS50812"/>
    </source>
</evidence>
<feature type="compositionally biased region" description="Low complexity" evidence="8">
    <location>
        <begin position="1165"/>
        <end position="1175"/>
    </location>
</feature>
<protein>
    <recommendedName>
        <fullName evidence="13">CID domain-containing protein</fullName>
    </recommendedName>
</protein>
<comment type="subcellular location">
    <subcellularLocation>
        <location evidence="1">Nucleus</location>
    </subcellularLocation>
</comment>
<evidence type="ECO:0000256" key="2">
    <source>
        <dbReference type="ARBA" id="ARBA00022473"/>
    </source>
</evidence>
<dbReference type="SMART" id="SM00293">
    <property type="entry name" value="PWWP"/>
    <property type="match status" value="1"/>
</dbReference>
<evidence type="ECO:0000256" key="1">
    <source>
        <dbReference type="ARBA" id="ARBA00004123"/>
    </source>
</evidence>
<name>A0A5D2FE04_GOSDA</name>
<evidence type="ECO:0000256" key="7">
    <source>
        <dbReference type="ARBA" id="ARBA00023242"/>
    </source>
</evidence>
<dbReference type="PANTHER" id="PTHR12550">
    <property type="entry name" value="HEPATOMA-DERIVED GROWTH FACTOR-RELATED"/>
    <property type="match status" value="1"/>
</dbReference>
<sequence length="1403" mass="151486">MAGGRKKGGNKAKVKNLSLGDLVLAKVKGFPAWPAKISRPEDWEREPDPKKYFVQFFGTEEIAFVAPVDIQAFTSETKSKLSAKSQVVKTRYFVQAVKEICVAFDELHKEKSSDLRDETDKSTPGFEASSADGVEDGGAEADLKNGKSAVAPGEETTSVGKGENNSEHIKPLISGHADDSSSPHMSSEGNDKISNGEQAKKEVFSPAFLDKPSPIKEEFSDDKIAAANCTKKSLRDDQMSKKMAPGSKKRTVQGQKSSSSAATTMRDDKSSGCLDLPDSEEQLKDRVKGKVSSGSVRKFLSDTFKSDSNYIGGKKAKELLKSKSNLKATDNVLDAAANPEGETTGKKKRGEPGLGKLNFGADEVLHPAKKSKVVDMKNEASKGSIVKKTKALRAPLSMISDVSGDEAVLPVSKRHWRAPEAMFGSGSSNSDNKIGKNPVELKNYNSSSSHVKIPGAQLSRRRRAVCLFDDDDEEDPKTPLHGGSIRDVKVTSVVSDASKSSDVNHSSASNAQRSVEESNQHENNGPKEASSKLMNDVVSPIRPQTVERRPTHASITPERSESEQLSSKEAKPDLISLRKSPHLVSATKQVEQHRTTKAAAKVSGNGTQKKAPSVFVKGFGLTSEGLKSSQQNQVLSQRNRQASSVERLKSTPKAISRGNDTTFVTETSMEFDIFREDRSGSLIDSKNSDSAMSMKHLIAAAQAKRRLAHSQQYCLGNPSSAFLSMSEAQGASLNPAVQPFPSVTNNEVQGDGQGCAHRTSITSPSTLGHLSGSQNQQDTEETEERRASSGHMAAGGSLSGGTEASVARDAFEGMIETLSRTKESIRRATRLAIDCAKYGIANEVVELLIRKLESEPSFHRKVDLFFLVDSITQCSHNQKGIAGASYIPTVQTALPRLLGAAAPPGASARENRRQCLKVLRLWLERKILPESILRRYMDDIGVSNDDALSGFSLRRPSRAERAIDDPIREMEGMLVDEYGSNATFQLPGLLSSNAFDDDEEELSDSPCGEAADASPLETAQALVELEACTVTPSDRRHCILEDVDGELEMEDVSAHQKDDRPSFTNDSLEKDMQQQGTDRIMEPASSSPNGFPPLPEGSPPLPPDSPPPPPLPPSPPPPPPPSSPSPPPPPPPLPTQLPPPLAPPACPPPAFVPQPPLPTQPMLPPQSSMQSSPQLAYQAPVPHDYRGTPNGNQMVQISGSAPHGGHIDAAVKNELFLQQSPCFPTGTRNSREASGYNSSRQLEYGHNEMYLNAPSSQPSQQFQPGNTAFVQRPLPPSLPQTSSSHFSFTKPSMPPHPQHSYPPQYSLPSQHDGRRPFVSDEQWRMPAGEYIAGRNPPSAGPLFVQEAYFRPPGERPPSNNMAFPIASTNTLPAGAPNSGHGVSPMLPCRPDVSTINCWRPARE</sequence>
<feature type="compositionally biased region" description="Polar residues" evidence="8">
    <location>
        <begin position="759"/>
        <end position="777"/>
    </location>
</feature>
<dbReference type="Pfam" id="PF04818">
    <property type="entry name" value="CID"/>
    <property type="match status" value="1"/>
</dbReference>
<feature type="compositionally biased region" description="Basic and acidic residues" evidence="8">
    <location>
        <begin position="1052"/>
        <end position="1072"/>
    </location>
</feature>
<feature type="compositionally biased region" description="Polar residues" evidence="8">
    <location>
        <begin position="182"/>
        <end position="197"/>
    </location>
</feature>
<feature type="compositionally biased region" description="Pro residues" evidence="8">
    <location>
        <begin position="1090"/>
        <end position="1164"/>
    </location>
</feature>
<dbReference type="InterPro" id="IPR006569">
    <property type="entry name" value="CID_dom"/>
</dbReference>
<dbReference type="Pfam" id="PF00855">
    <property type="entry name" value="PWWP"/>
    <property type="match status" value="1"/>
</dbReference>
<feature type="region of interest" description="Disordered" evidence="8">
    <location>
        <begin position="329"/>
        <end position="362"/>
    </location>
</feature>
<evidence type="ECO:0000256" key="8">
    <source>
        <dbReference type="SAM" id="MobiDB-lite"/>
    </source>
</evidence>
<dbReference type="PROSITE" id="PS51391">
    <property type="entry name" value="CID"/>
    <property type="match status" value="1"/>
</dbReference>
<evidence type="ECO:0000259" key="10">
    <source>
        <dbReference type="PROSITE" id="PS51391"/>
    </source>
</evidence>
<feature type="domain" description="PWWP" evidence="9">
    <location>
        <begin position="19"/>
        <end position="65"/>
    </location>
</feature>
<dbReference type="FunFam" id="1.25.40.90:FF:000037">
    <property type="entry name" value="Enhancer of ag-4 2"/>
    <property type="match status" value="1"/>
</dbReference>
<evidence type="ECO:0008006" key="13">
    <source>
        <dbReference type="Google" id="ProtNLM"/>
    </source>
</evidence>
<evidence type="ECO:0000256" key="4">
    <source>
        <dbReference type="ARBA" id="ARBA00023015"/>
    </source>
</evidence>
<feature type="compositionally biased region" description="Polar residues" evidence="8">
    <location>
        <begin position="252"/>
        <end position="263"/>
    </location>
</feature>
<keyword evidence="5" id="KW-0287">Flowering</keyword>
<reference evidence="11 12" key="1">
    <citation type="submission" date="2019-06" db="EMBL/GenBank/DDBJ databases">
        <title>WGS assembly of Gossypium darwinii.</title>
        <authorList>
            <person name="Chen Z.J."/>
            <person name="Sreedasyam A."/>
            <person name="Ando A."/>
            <person name="Song Q."/>
            <person name="De L."/>
            <person name="Hulse-Kemp A."/>
            <person name="Ding M."/>
            <person name="Ye W."/>
            <person name="Kirkbride R."/>
            <person name="Jenkins J."/>
            <person name="Plott C."/>
            <person name="Lovell J."/>
            <person name="Lin Y.-M."/>
            <person name="Vaughn R."/>
            <person name="Liu B."/>
            <person name="Li W."/>
            <person name="Simpson S."/>
            <person name="Scheffler B."/>
            <person name="Saski C."/>
            <person name="Grover C."/>
            <person name="Hu G."/>
            <person name="Conover J."/>
            <person name="Carlson J."/>
            <person name="Shu S."/>
            <person name="Boston L."/>
            <person name="Williams M."/>
            <person name="Peterson D."/>
            <person name="Mcgee K."/>
            <person name="Jones D."/>
            <person name="Wendel J."/>
            <person name="Stelly D."/>
            <person name="Grimwood J."/>
            <person name="Schmutz J."/>
        </authorList>
    </citation>
    <scope>NUCLEOTIDE SEQUENCE [LARGE SCALE GENOMIC DNA]</scope>
    <source>
        <strain evidence="11">1808015.09</strain>
    </source>
</reference>
<feature type="domain" description="CID" evidence="10">
    <location>
        <begin position="803"/>
        <end position="944"/>
    </location>
</feature>
<feature type="compositionally biased region" description="Low complexity" evidence="8">
    <location>
        <begin position="490"/>
        <end position="503"/>
    </location>
</feature>
<dbReference type="InterPro" id="IPR000313">
    <property type="entry name" value="PWWP_dom"/>
</dbReference>
<feature type="region of interest" description="Disordered" evidence="8">
    <location>
        <begin position="111"/>
        <end position="293"/>
    </location>
</feature>
<dbReference type="GO" id="GO:0005634">
    <property type="term" value="C:nucleus"/>
    <property type="evidence" value="ECO:0007669"/>
    <property type="project" value="UniProtKB-SubCell"/>
</dbReference>
<proteinExistence type="predicted"/>
<dbReference type="InterPro" id="IPR008942">
    <property type="entry name" value="ENTH_VHS"/>
</dbReference>
<dbReference type="Gene3D" id="2.30.30.140">
    <property type="match status" value="1"/>
</dbReference>
<feature type="compositionally biased region" description="Low complexity" evidence="8">
    <location>
        <begin position="1254"/>
        <end position="1264"/>
    </location>
</feature>
<evidence type="ECO:0000256" key="5">
    <source>
        <dbReference type="ARBA" id="ARBA00023089"/>
    </source>
</evidence>
<dbReference type="Proteomes" id="UP000323506">
    <property type="component" value="Chromosome A09"/>
</dbReference>
<feature type="compositionally biased region" description="Basic and acidic residues" evidence="8">
    <location>
        <begin position="164"/>
        <end position="181"/>
    </location>
</feature>
<feature type="region of interest" description="Disordered" evidence="8">
    <location>
        <begin position="420"/>
        <end position="456"/>
    </location>
</feature>
<keyword evidence="6" id="KW-0804">Transcription</keyword>
<feature type="region of interest" description="Disordered" evidence="8">
    <location>
        <begin position="736"/>
        <end position="803"/>
    </location>
</feature>
<dbReference type="Gene3D" id="1.25.40.90">
    <property type="match status" value="1"/>
</dbReference>
<feature type="compositionally biased region" description="Polar residues" evidence="8">
    <location>
        <begin position="628"/>
        <end position="644"/>
    </location>
</feature>
<keyword evidence="7" id="KW-0539">Nucleus</keyword>
<organism evidence="11 12">
    <name type="scientific">Gossypium darwinii</name>
    <name type="common">Darwin's cotton</name>
    <name type="synonym">Gossypium barbadense var. darwinii</name>
    <dbReference type="NCBI Taxonomy" id="34276"/>
    <lineage>
        <taxon>Eukaryota</taxon>
        <taxon>Viridiplantae</taxon>
        <taxon>Streptophyta</taxon>
        <taxon>Embryophyta</taxon>
        <taxon>Tracheophyta</taxon>
        <taxon>Spermatophyta</taxon>
        <taxon>Magnoliopsida</taxon>
        <taxon>eudicotyledons</taxon>
        <taxon>Gunneridae</taxon>
        <taxon>Pentapetalae</taxon>
        <taxon>rosids</taxon>
        <taxon>malvids</taxon>
        <taxon>Malvales</taxon>
        <taxon>Malvaceae</taxon>
        <taxon>Malvoideae</taxon>
        <taxon>Gossypium</taxon>
    </lineage>
</organism>
<feature type="region of interest" description="Disordered" evidence="8">
    <location>
        <begin position="995"/>
        <end position="1014"/>
    </location>
</feature>
<dbReference type="PROSITE" id="PS50812">
    <property type="entry name" value="PWWP"/>
    <property type="match status" value="1"/>
</dbReference>
<feature type="region of interest" description="Disordered" evidence="8">
    <location>
        <begin position="628"/>
        <end position="647"/>
    </location>
</feature>
<keyword evidence="4" id="KW-0805">Transcription regulation</keyword>